<keyword evidence="9" id="KW-0411">Iron-sulfur</keyword>
<comment type="subunit">
    <text evidence="3">Monomer.</text>
</comment>
<dbReference type="SFLD" id="SFLDG01066">
    <property type="entry name" value="organic_radical-activating_enz"/>
    <property type="match status" value="1"/>
</dbReference>
<sequence length="321" mass="35943">MTWKERQHSFRLSDKDNAALTGTVFDIQRFSVHDGNGIRTLVFLKGCPLHCMWCQNPESMSPKPELMRLPHLCIGCGKCIEKCPEKALSVDDSGTFVIKRENCTYCGECVAHCYAGSMTIVGRYMTVDEVMDEVERDRHFYETSNGGVTFSGGEPTMQSEFLIECLHEAHRRGLHTAIETCAMTTPEVFRNVLEHTDLVLTDIKHMDSRQHKLLTGAHNEQILENIAAAAAMGKTLRIRVPLIPGCNDSAENIEETAKFVASLGSAVESLDILPYHRLGEPKWEQLDRTYPLLGVEPHDKMIVYSMKDVADKYVAHVTVGG</sequence>
<dbReference type="PANTHER" id="PTHR30352:SF4">
    <property type="entry name" value="PYRUVATE FORMATE-LYASE 2-ACTIVATING ENZYME"/>
    <property type="match status" value="1"/>
</dbReference>
<evidence type="ECO:0000256" key="7">
    <source>
        <dbReference type="ARBA" id="ARBA00023002"/>
    </source>
</evidence>
<dbReference type="CDD" id="cd01335">
    <property type="entry name" value="Radical_SAM"/>
    <property type="match status" value="1"/>
</dbReference>
<evidence type="ECO:0000259" key="10">
    <source>
        <dbReference type="PROSITE" id="PS51379"/>
    </source>
</evidence>
<dbReference type="PROSITE" id="PS51379">
    <property type="entry name" value="4FE4S_FER_2"/>
    <property type="match status" value="2"/>
</dbReference>
<evidence type="ECO:0000313" key="12">
    <source>
        <dbReference type="EMBL" id="MEZ6852810.1"/>
    </source>
</evidence>
<evidence type="ECO:0000313" key="13">
    <source>
        <dbReference type="Proteomes" id="UP001568358"/>
    </source>
</evidence>
<dbReference type="PANTHER" id="PTHR30352">
    <property type="entry name" value="PYRUVATE FORMATE-LYASE-ACTIVATING ENZYME"/>
    <property type="match status" value="1"/>
</dbReference>
<gene>
    <name evidence="12" type="ORF">AB2Z07_04565</name>
</gene>
<keyword evidence="4" id="KW-0004">4Fe-4S</keyword>
<dbReference type="InterPro" id="IPR040074">
    <property type="entry name" value="BssD/PflA/YjjW"/>
</dbReference>
<dbReference type="NCBIfam" id="TIGR02494">
    <property type="entry name" value="PFLE_PFLC"/>
    <property type="match status" value="1"/>
</dbReference>
<dbReference type="SFLD" id="SFLDS00029">
    <property type="entry name" value="Radical_SAM"/>
    <property type="match status" value="1"/>
</dbReference>
<dbReference type="PROSITE" id="PS51918">
    <property type="entry name" value="RADICAL_SAM"/>
    <property type="match status" value="1"/>
</dbReference>
<comment type="cofactor">
    <cofactor evidence="1">
        <name>[4Fe-4S] cluster</name>
        <dbReference type="ChEBI" id="CHEBI:49883"/>
    </cofactor>
</comment>
<evidence type="ECO:0000256" key="3">
    <source>
        <dbReference type="ARBA" id="ARBA00011245"/>
    </source>
</evidence>
<dbReference type="Pfam" id="PF00037">
    <property type="entry name" value="Fer4"/>
    <property type="match status" value="1"/>
</dbReference>
<dbReference type="SUPFAM" id="SSF102114">
    <property type="entry name" value="Radical SAM enzymes"/>
    <property type="match status" value="1"/>
</dbReference>
<dbReference type="InterPro" id="IPR017900">
    <property type="entry name" value="4Fe4S_Fe_S_CS"/>
</dbReference>
<feature type="domain" description="4Fe-4S ferredoxin-type" evidence="10">
    <location>
        <begin position="62"/>
        <end position="93"/>
    </location>
</feature>
<dbReference type="Pfam" id="PF04055">
    <property type="entry name" value="Radical_SAM"/>
    <property type="match status" value="1"/>
</dbReference>
<dbReference type="SMART" id="SM00729">
    <property type="entry name" value="Elp3"/>
    <property type="match status" value="1"/>
</dbReference>
<name>A0ABV4JSS8_9BACT</name>
<evidence type="ECO:0000256" key="5">
    <source>
        <dbReference type="ARBA" id="ARBA00022691"/>
    </source>
</evidence>
<dbReference type="InterPro" id="IPR012839">
    <property type="entry name" value="Organic_radical_activase"/>
</dbReference>
<feature type="domain" description="Radical SAM core" evidence="11">
    <location>
        <begin position="33"/>
        <end position="312"/>
    </location>
</feature>
<feature type="domain" description="4Fe-4S ferredoxin-type" evidence="10">
    <location>
        <begin position="94"/>
        <end position="123"/>
    </location>
</feature>
<evidence type="ECO:0000256" key="6">
    <source>
        <dbReference type="ARBA" id="ARBA00022723"/>
    </source>
</evidence>
<keyword evidence="13" id="KW-1185">Reference proteome</keyword>
<dbReference type="PROSITE" id="PS01087">
    <property type="entry name" value="RADICAL_ACTIVATING"/>
    <property type="match status" value="1"/>
</dbReference>
<dbReference type="InterPro" id="IPR058240">
    <property type="entry name" value="rSAM_sf"/>
</dbReference>
<dbReference type="InterPro" id="IPR001989">
    <property type="entry name" value="Radical_activat_CS"/>
</dbReference>
<dbReference type="PROSITE" id="PS00198">
    <property type="entry name" value="4FE4S_FER_1"/>
    <property type="match status" value="1"/>
</dbReference>
<organism evidence="12 13">
    <name type="scientific">Halodesulfovibrio aestuarii</name>
    <dbReference type="NCBI Taxonomy" id="126333"/>
    <lineage>
        <taxon>Bacteria</taxon>
        <taxon>Pseudomonadati</taxon>
        <taxon>Thermodesulfobacteriota</taxon>
        <taxon>Desulfovibrionia</taxon>
        <taxon>Desulfovibrionales</taxon>
        <taxon>Desulfovibrionaceae</taxon>
        <taxon>Halodesulfovibrio</taxon>
    </lineage>
</organism>
<evidence type="ECO:0000256" key="9">
    <source>
        <dbReference type="ARBA" id="ARBA00023014"/>
    </source>
</evidence>
<dbReference type="Gene3D" id="3.80.30.10">
    <property type="entry name" value="pyruvate-formate lyase- activating enzyme"/>
    <property type="match status" value="1"/>
</dbReference>
<dbReference type="SUPFAM" id="SSF54862">
    <property type="entry name" value="4Fe-4S ferredoxins"/>
    <property type="match status" value="1"/>
</dbReference>
<dbReference type="PIRSF" id="PIRSF000371">
    <property type="entry name" value="PFL_act_enz"/>
    <property type="match status" value="1"/>
</dbReference>
<keyword evidence="5" id="KW-0949">S-adenosyl-L-methionine</keyword>
<dbReference type="InterPro" id="IPR007197">
    <property type="entry name" value="rSAM"/>
</dbReference>
<dbReference type="InterPro" id="IPR017896">
    <property type="entry name" value="4Fe4S_Fe-S-bd"/>
</dbReference>
<evidence type="ECO:0000256" key="1">
    <source>
        <dbReference type="ARBA" id="ARBA00001966"/>
    </source>
</evidence>
<dbReference type="GO" id="GO:0016491">
    <property type="term" value="F:oxidoreductase activity"/>
    <property type="evidence" value="ECO:0007669"/>
    <property type="project" value="UniProtKB-KW"/>
</dbReference>
<dbReference type="EMBL" id="JBFSOO010000003">
    <property type="protein sequence ID" value="MEZ6852810.1"/>
    <property type="molecule type" value="Genomic_DNA"/>
</dbReference>
<dbReference type="EC" id="1.97.1.-" evidence="12"/>
<evidence type="ECO:0000259" key="11">
    <source>
        <dbReference type="PROSITE" id="PS51918"/>
    </source>
</evidence>
<comment type="similarity">
    <text evidence="2">Belongs to the organic radical-activating enzymes family.</text>
</comment>
<comment type="caution">
    <text evidence="12">The sequence shown here is derived from an EMBL/GenBank/DDBJ whole genome shotgun (WGS) entry which is preliminary data.</text>
</comment>
<reference evidence="12 13" key="1">
    <citation type="submission" date="2024-07" db="EMBL/GenBank/DDBJ databases">
        <title>Active virus-host system and metabolic interactions in a Lokiarchaeon culture.</title>
        <authorList>
            <person name="Ponce Toledo R.I."/>
            <person name="Rodrigues Oliveira T."/>
            <person name="Schleper C."/>
        </authorList>
    </citation>
    <scope>NUCLEOTIDE SEQUENCE [LARGE SCALE GENOMIC DNA]</scope>
    <source>
        <strain evidence="12 13">B35</strain>
    </source>
</reference>
<dbReference type="InterPro" id="IPR034457">
    <property type="entry name" value="Organic_radical-activating"/>
</dbReference>
<keyword evidence="7 12" id="KW-0560">Oxidoreductase</keyword>
<evidence type="ECO:0000256" key="2">
    <source>
        <dbReference type="ARBA" id="ARBA00009777"/>
    </source>
</evidence>
<dbReference type="SFLD" id="SFLDG01118">
    <property type="entry name" value="activating_enzymes__group_2"/>
    <property type="match status" value="1"/>
</dbReference>
<protein>
    <submittedName>
        <fullName evidence="12">Glycyl-radical enzyme activating protein</fullName>
        <ecNumber evidence="12">1.97.1.-</ecNumber>
    </submittedName>
</protein>
<proteinExistence type="inferred from homology"/>
<dbReference type="RefSeq" id="WP_371150066.1">
    <property type="nucleotide sequence ID" value="NZ_JBFSOO010000003.1"/>
</dbReference>
<keyword evidence="8" id="KW-0408">Iron</keyword>
<dbReference type="Gene3D" id="3.30.70.20">
    <property type="match status" value="1"/>
</dbReference>
<keyword evidence="6" id="KW-0479">Metal-binding</keyword>
<evidence type="ECO:0000256" key="4">
    <source>
        <dbReference type="ARBA" id="ARBA00022485"/>
    </source>
</evidence>
<dbReference type="Proteomes" id="UP001568358">
    <property type="component" value="Unassembled WGS sequence"/>
</dbReference>
<accession>A0ABV4JSS8</accession>
<evidence type="ECO:0000256" key="8">
    <source>
        <dbReference type="ARBA" id="ARBA00023004"/>
    </source>
</evidence>
<dbReference type="InterPro" id="IPR006638">
    <property type="entry name" value="Elp3/MiaA/NifB-like_rSAM"/>
</dbReference>